<feature type="transmembrane region" description="Helical" evidence="1">
    <location>
        <begin position="142"/>
        <end position="160"/>
    </location>
</feature>
<proteinExistence type="predicted"/>
<feature type="transmembrane region" description="Helical" evidence="1">
    <location>
        <begin position="114"/>
        <end position="136"/>
    </location>
</feature>
<comment type="caution">
    <text evidence="2">The sequence shown here is derived from an EMBL/GenBank/DDBJ whole genome shotgun (WGS) entry which is preliminary data.</text>
</comment>
<name>A0A813ZVI2_9BILA</name>
<evidence type="ECO:0000313" key="2">
    <source>
        <dbReference type="EMBL" id="CAF0905785.1"/>
    </source>
</evidence>
<dbReference type="AlphaFoldDB" id="A0A813ZVI2"/>
<dbReference type="PANTHER" id="PTHR13568">
    <property type="entry name" value="FAM11A, B PROTEIN"/>
    <property type="match status" value="1"/>
</dbReference>
<gene>
    <name evidence="2" type="ORF">VCS650_LOCUS9562</name>
</gene>
<evidence type="ECO:0000256" key="1">
    <source>
        <dbReference type="SAM" id="Phobius"/>
    </source>
</evidence>
<feature type="transmembrane region" description="Helical" evidence="1">
    <location>
        <begin position="217"/>
        <end position="235"/>
    </location>
</feature>
<reference evidence="2" key="1">
    <citation type="submission" date="2021-02" db="EMBL/GenBank/DDBJ databases">
        <authorList>
            <person name="Nowell W R."/>
        </authorList>
    </citation>
    <scope>NUCLEOTIDE SEQUENCE</scope>
</reference>
<protein>
    <submittedName>
        <fullName evidence="2">Uncharacterized protein</fullName>
    </submittedName>
</protein>
<evidence type="ECO:0000313" key="3">
    <source>
        <dbReference type="Proteomes" id="UP000663891"/>
    </source>
</evidence>
<dbReference type="Proteomes" id="UP000663891">
    <property type="component" value="Unassembled WGS sequence"/>
</dbReference>
<dbReference type="OrthoDB" id="72976at2759"/>
<keyword evidence="1" id="KW-0472">Membrane</keyword>
<feature type="transmembrane region" description="Helical" evidence="1">
    <location>
        <begin position="172"/>
        <end position="197"/>
    </location>
</feature>
<organism evidence="2 3">
    <name type="scientific">Adineta steineri</name>
    <dbReference type="NCBI Taxonomy" id="433720"/>
    <lineage>
        <taxon>Eukaryota</taxon>
        <taxon>Metazoa</taxon>
        <taxon>Spiralia</taxon>
        <taxon>Gnathifera</taxon>
        <taxon>Rotifera</taxon>
        <taxon>Eurotatoria</taxon>
        <taxon>Bdelloidea</taxon>
        <taxon>Adinetida</taxon>
        <taxon>Adinetidae</taxon>
        <taxon>Adineta</taxon>
    </lineage>
</organism>
<dbReference type="EMBL" id="CAJNON010000067">
    <property type="protein sequence ID" value="CAF0905785.1"/>
    <property type="molecule type" value="Genomic_DNA"/>
</dbReference>
<feature type="transmembrane region" description="Helical" evidence="1">
    <location>
        <begin position="12"/>
        <end position="30"/>
    </location>
</feature>
<dbReference type="PANTHER" id="PTHR13568:SF6">
    <property type="entry name" value="TRANSMEMBRANE PROTEIN 185A"/>
    <property type="match status" value="1"/>
</dbReference>
<feature type="transmembrane region" description="Helical" evidence="1">
    <location>
        <begin position="42"/>
        <end position="65"/>
    </location>
</feature>
<accession>A0A813ZVI2</accession>
<dbReference type="Pfam" id="PF10269">
    <property type="entry name" value="Tmemb_185A"/>
    <property type="match status" value="1"/>
</dbReference>
<sequence length="382" mass="44603">MDTSQYIQSCNPARFVITCSLLIFSILFALRIDEYIKISYWLVFLPLFIWKMLVVFGACTGVFVWCKSGERNRFIRTPDNDCRALIIYFVIHILILTFELLSCDKLENHLDTRWIICFIPLLLCTVVCFISCLWSLKAQRNFLIQTFIAANGLFFLFFPLRLDYFLTWRYVVVFIPVWISLCIALLFVITKLILAIVHRCSRRLVSTQRDATTVAEAIIYTLIFVPFSIFSVGVLKFEFLQQRMNFILLKILLVDRLDNEDTTQNGKTSYSVISIPLYITLIAWLTFSFGATDSNPWWFGLRRDLCEIILGQCPFVSLYFNNQYKFQTRPSTNDVVIDMTTSTIEKNIEPFNIQQFSLTTTETNNEKNLIAQHQFMSLLEPD</sequence>
<dbReference type="InterPro" id="IPR019396">
    <property type="entry name" value="TM_Fragile-X-F-assoc"/>
</dbReference>
<keyword evidence="1" id="KW-0812">Transmembrane</keyword>
<feature type="transmembrane region" description="Helical" evidence="1">
    <location>
        <begin position="85"/>
        <end position="102"/>
    </location>
</feature>
<keyword evidence="1" id="KW-1133">Transmembrane helix</keyword>